<dbReference type="EMBL" id="LYXE01000106">
    <property type="protein sequence ID" value="PDV98260.1"/>
    <property type="molecule type" value="Genomic_DNA"/>
</dbReference>
<dbReference type="InterPro" id="IPR008928">
    <property type="entry name" value="6-hairpin_glycosidase_sf"/>
</dbReference>
<dbReference type="Pfam" id="PF07221">
    <property type="entry name" value="GlcNAc_2-epim"/>
    <property type="match status" value="1"/>
</dbReference>
<proteinExistence type="inferred from homology"/>
<comment type="similarity">
    <text evidence="1">Belongs to the N-acylglucosamine 2-epimerase family.</text>
</comment>
<evidence type="ECO:0000313" key="3">
    <source>
        <dbReference type="EMBL" id="PDV98260.1"/>
    </source>
</evidence>
<dbReference type="Proteomes" id="UP000220922">
    <property type="component" value="Unassembled WGS sequence"/>
</dbReference>
<reference evidence="3 4" key="1">
    <citation type="submission" date="2016-05" db="EMBL/GenBank/DDBJ databases">
        <authorList>
            <person name="Lavstsen T."/>
            <person name="Jespersen J.S."/>
        </authorList>
    </citation>
    <scope>NUCLEOTIDE SEQUENCE [LARGE SCALE GENOMIC DNA]</scope>
    <source>
        <strain evidence="3 4">B7-9</strain>
    </source>
</reference>
<keyword evidence="2" id="KW-0413">Isomerase</keyword>
<name>A0A2H3L0T1_9CHLR</name>
<dbReference type="RefSeq" id="WP_172450974.1">
    <property type="nucleotide sequence ID" value="NZ_LYXE01000106.1"/>
</dbReference>
<organism evidence="3 4">
    <name type="scientific">Candidatus Chloroploca asiatica</name>
    <dbReference type="NCBI Taxonomy" id="1506545"/>
    <lineage>
        <taxon>Bacteria</taxon>
        <taxon>Bacillati</taxon>
        <taxon>Chloroflexota</taxon>
        <taxon>Chloroflexia</taxon>
        <taxon>Chloroflexales</taxon>
        <taxon>Chloroflexineae</taxon>
        <taxon>Oscillochloridaceae</taxon>
        <taxon>Candidatus Chloroploca</taxon>
    </lineage>
</organism>
<evidence type="ECO:0000256" key="2">
    <source>
        <dbReference type="ARBA" id="ARBA00023235"/>
    </source>
</evidence>
<evidence type="ECO:0000313" key="4">
    <source>
        <dbReference type="Proteomes" id="UP000220922"/>
    </source>
</evidence>
<dbReference type="AlphaFoldDB" id="A0A2H3L0T1"/>
<sequence>MSEIEQIRAAPGLQRIFLRQKIEEELLGNILPFWMYRVVDRPRGGFYGAVTRDLRSLNEVPRVALICAQILWIFAAAYRTYRRPEYLEMAGRAFRYLRLAFWDEEYGGIFWTVDMWGRPLDTRKTTVAQAMAVYGLAEHHSATGDPNSLQLAKEIFQLIEASIYNPRCDGYSEGSNRTWHVPVWEDERYTSNYVYLSMPTLLHLLEAYTNLLRIWDDSLLRERQRAMIENILTRGIDPVTGHLRLCFDTTWRPLTGNISYGHDSMSSWFLVEAATVQGNRDLQARVREAVLGLATVVYKDGIDPDGGVRPVTNSVERSWWAQAETLIGMYTAFQLSGEACFAEAAANIWFYIEDHFIDRVHGDWFKSLALDGTPLPDRYKVGIYEQAYQHPRACMELLRRMR</sequence>
<protein>
    <submittedName>
        <fullName evidence="3">Uncharacterized protein</fullName>
    </submittedName>
</protein>
<dbReference type="PANTHER" id="PTHR15108">
    <property type="entry name" value="N-ACYLGLUCOSAMINE-2-EPIMERASE"/>
    <property type="match status" value="1"/>
</dbReference>
<dbReference type="Gene3D" id="1.50.10.10">
    <property type="match status" value="1"/>
</dbReference>
<comment type="caution">
    <text evidence="3">The sequence shown here is derived from an EMBL/GenBank/DDBJ whole genome shotgun (WGS) entry which is preliminary data.</text>
</comment>
<gene>
    <name evidence="3" type="ORF">A9Q02_16210</name>
</gene>
<accession>A0A2H3L0T1</accession>
<evidence type="ECO:0000256" key="1">
    <source>
        <dbReference type="ARBA" id="ARBA00008558"/>
    </source>
</evidence>
<dbReference type="GO" id="GO:0005975">
    <property type="term" value="P:carbohydrate metabolic process"/>
    <property type="evidence" value="ECO:0007669"/>
    <property type="project" value="InterPro"/>
</dbReference>
<keyword evidence="4" id="KW-1185">Reference proteome</keyword>
<dbReference type="GO" id="GO:0016853">
    <property type="term" value="F:isomerase activity"/>
    <property type="evidence" value="ECO:0007669"/>
    <property type="project" value="UniProtKB-KW"/>
</dbReference>
<dbReference type="SUPFAM" id="SSF48208">
    <property type="entry name" value="Six-hairpin glycosidases"/>
    <property type="match status" value="1"/>
</dbReference>
<dbReference type="InterPro" id="IPR012341">
    <property type="entry name" value="6hp_glycosidase-like_sf"/>
</dbReference>
<dbReference type="InterPro" id="IPR010819">
    <property type="entry name" value="AGE/CE"/>
</dbReference>